<dbReference type="AlphaFoldDB" id="A0A285GZ41"/>
<name>A0A285GZ41_9ACTN</name>
<evidence type="ECO:0008006" key="3">
    <source>
        <dbReference type="Google" id="ProtNLM"/>
    </source>
</evidence>
<gene>
    <name evidence="1" type="ORF">SAMN05421748_103104</name>
</gene>
<accession>A0A285GZ41</accession>
<organism evidence="1 2">
    <name type="scientific">Paractinoplanes atraurantiacus</name>
    <dbReference type="NCBI Taxonomy" id="1036182"/>
    <lineage>
        <taxon>Bacteria</taxon>
        <taxon>Bacillati</taxon>
        <taxon>Actinomycetota</taxon>
        <taxon>Actinomycetes</taxon>
        <taxon>Micromonosporales</taxon>
        <taxon>Micromonosporaceae</taxon>
        <taxon>Paractinoplanes</taxon>
    </lineage>
</organism>
<proteinExistence type="predicted"/>
<reference evidence="1 2" key="1">
    <citation type="submission" date="2017-09" db="EMBL/GenBank/DDBJ databases">
        <authorList>
            <person name="Ehlers B."/>
            <person name="Leendertz F.H."/>
        </authorList>
    </citation>
    <scope>NUCLEOTIDE SEQUENCE [LARGE SCALE GENOMIC DNA]</scope>
    <source>
        <strain evidence="1 2">CGMCC 4.6857</strain>
    </source>
</reference>
<keyword evidence="2" id="KW-1185">Reference proteome</keyword>
<protein>
    <recommendedName>
        <fullName evidence="3">DUF3396 domain-containing protein</fullName>
    </recommendedName>
</protein>
<sequence>MTTPLGHDFTIGAHLDIDASAGDLPYVIRDWVEHMTSHLAAEERARMAPWPASVKAVLEAYRDGDPYGEIKVKRLVNGKVRNGSRILSDAGLTWFAGQVRDALVEVHAQIGWLSLGVEPFEASPGWLQLSAYTRVSRFDRAAQEQWAGAFAAFADRVNPGYGQIGYHQWRGGTAVEQAVDRWAPDRARRGPEHTIGRCRETLRGYDWVTVVPAELVGRLGGAGGLAASGAFAEVRPLARGGVLLRTTAGFRDHTAITAEPAFRALAPVLPPGRPHLIDRGPTFPPLAIVDEDPAAL</sequence>
<evidence type="ECO:0000313" key="1">
    <source>
        <dbReference type="EMBL" id="SNY28584.1"/>
    </source>
</evidence>
<dbReference type="RefSeq" id="WP_097319339.1">
    <property type="nucleotide sequence ID" value="NZ_OBDY01000003.1"/>
</dbReference>
<dbReference type="OrthoDB" id="3811887at2"/>
<evidence type="ECO:0000313" key="2">
    <source>
        <dbReference type="Proteomes" id="UP000219612"/>
    </source>
</evidence>
<dbReference type="EMBL" id="OBDY01000003">
    <property type="protein sequence ID" value="SNY28584.1"/>
    <property type="molecule type" value="Genomic_DNA"/>
</dbReference>
<dbReference type="Proteomes" id="UP000219612">
    <property type="component" value="Unassembled WGS sequence"/>
</dbReference>